<evidence type="ECO:0000313" key="2">
    <source>
        <dbReference type="EMBL" id="EFO88259.1"/>
    </source>
</evidence>
<reference evidence="2" key="1">
    <citation type="submission" date="2007-07" db="EMBL/GenBank/DDBJ databases">
        <title>PCAP assembly of the Caenorhabditis remanei genome.</title>
        <authorList>
            <consortium name="The Caenorhabditis remanei Sequencing Consortium"/>
            <person name="Wilson R.K."/>
        </authorList>
    </citation>
    <scope>NUCLEOTIDE SEQUENCE [LARGE SCALE GENOMIC DNA]</scope>
    <source>
        <strain evidence="2">PB4641</strain>
    </source>
</reference>
<gene>
    <name evidence="2" type="ORF">CRE_08516</name>
</gene>
<dbReference type="InParanoid" id="E3N6W4"/>
<dbReference type="OrthoDB" id="5820523at2759"/>
<dbReference type="CTD" id="9808018"/>
<feature type="signal peptide" evidence="1">
    <location>
        <begin position="1"/>
        <end position="17"/>
    </location>
</feature>
<accession>E3N6W4</accession>
<protein>
    <submittedName>
        <fullName evidence="2">Uncharacterized protein</fullName>
    </submittedName>
</protein>
<dbReference type="RefSeq" id="XP_003095839.2">
    <property type="nucleotide sequence ID" value="XM_003095791.2"/>
</dbReference>
<feature type="chain" id="PRO_5003176069" evidence="1">
    <location>
        <begin position="18"/>
        <end position="343"/>
    </location>
</feature>
<keyword evidence="1" id="KW-0732">Signal</keyword>
<dbReference type="GeneID" id="9808018"/>
<keyword evidence="3" id="KW-1185">Reference proteome</keyword>
<dbReference type="Proteomes" id="UP000008281">
    <property type="component" value="Unassembled WGS sequence"/>
</dbReference>
<sequence length="343" mass="40204">MFLHTLFIGCLLPSIMTWHVIRQQSTRVGDPLFSYINTGRTSEKNRVYFEEFTNWKTGVSLNVSHSAISQQDSISAAWEYPDNGFFWCQNSRVEDGYPEEEAIACYEEIDHPSGYRTTDRFEVNQYRSFENGTVRVSCGRFEGHVRKVSEPVYGCYYNETVYELGKKWLEPNPGEKWPLKRIMMCTKPNDGYFESKLVGCTKENIYNTTDKHIKEIMYYDEINLNSTNEEAPFFKCVETKPGNVELVEVNQRMILGCVVDNVWHERWTPWKDGKRAAIFQCEDYERYEKKYCYVGGSQFEINRELKLTNGCTFLCHPQTNIYNCDQTSKMFQVVGKPRMSKLM</sequence>
<name>E3N6W4_CAERE</name>
<dbReference type="HOGENOM" id="CLU_734113_0_0_1"/>
<dbReference type="KEGG" id="crq:GCK72_023028"/>
<dbReference type="EMBL" id="DS268543">
    <property type="protein sequence ID" value="EFO88259.1"/>
    <property type="molecule type" value="Genomic_DNA"/>
</dbReference>
<evidence type="ECO:0000256" key="1">
    <source>
        <dbReference type="SAM" id="SignalP"/>
    </source>
</evidence>
<dbReference type="AlphaFoldDB" id="E3N6W4"/>
<evidence type="ECO:0000313" key="3">
    <source>
        <dbReference type="Proteomes" id="UP000008281"/>
    </source>
</evidence>
<proteinExistence type="predicted"/>
<organism evidence="3">
    <name type="scientific">Caenorhabditis remanei</name>
    <name type="common">Caenorhabditis vulgaris</name>
    <dbReference type="NCBI Taxonomy" id="31234"/>
    <lineage>
        <taxon>Eukaryota</taxon>
        <taxon>Metazoa</taxon>
        <taxon>Ecdysozoa</taxon>
        <taxon>Nematoda</taxon>
        <taxon>Chromadorea</taxon>
        <taxon>Rhabditida</taxon>
        <taxon>Rhabditina</taxon>
        <taxon>Rhabditomorpha</taxon>
        <taxon>Rhabditoidea</taxon>
        <taxon>Rhabditidae</taxon>
        <taxon>Peloderinae</taxon>
        <taxon>Caenorhabditis</taxon>
    </lineage>
</organism>
<dbReference type="eggNOG" id="ENOG502TJQM">
    <property type="taxonomic scope" value="Eukaryota"/>
</dbReference>